<evidence type="ECO:0000256" key="1">
    <source>
        <dbReference type="ARBA" id="ARBA00004442"/>
    </source>
</evidence>
<protein>
    <submittedName>
        <fullName evidence="8">Putative outer membrane starch-binding protein</fullName>
    </submittedName>
</protein>
<evidence type="ECO:0000256" key="5">
    <source>
        <dbReference type="ARBA" id="ARBA00023237"/>
    </source>
</evidence>
<comment type="caution">
    <text evidence="8">The sequence shown here is derived from an EMBL/GenBank/DDBJ whole genome shotgun (WGS) entry which is preliminary data.</text>
</comment>
<dbReference type="RefSeq" id="WP_075993653.1">
    <property type="nucleotide sequence ID" value="NZ_DAINKZ010000002.1"/>
</dbReference>
<feature type="domain" description="RagB/SusD" evidence="6">
    <location>
        <begin position="320"/>
        <end position="573"/>
    </location>
</feature>
<evidence type="ECO:0000313" key="9">
    <source>
        <dbReference type="Proteomes" id="UP000315908"/>
    </source>
</evidence>
<dbReference type="Gene3D" id="1.25.40.390">
    <property type="match status" value="1"/>
</dbReference>
<reference evidence="8 9" key="1">
    <citation type="journal article" date="2015" name="Stand. Genomic Sci.">
        <title>Genomic Encyclopedia of Bacterial and Archaeal Type Strains, Phase III: the genomes of soil and plant-associated and newly described type strains.</title>
        <authorList>
            <person name="Whitman W.B."/>
            <person name="Woyke T."/>
            <person name="Klenk H.P."/>
            <person name="Zhou Y."/>
            <person name="Lilburn T.G."/>
            <person name="Beck B.J."/>
            <person name="De Vos P."/>
            <person name="Vandamme P."/>
            <person name="Eisen J.A."/>
            <person name="Garrity G."/>
            <person name="Hugenholtz P."/>
            <person name="Kyrpides N.C."/>
        </authorList>
    </citation>
    <scope>NUCLEOTIDE SEQUENCE [LARGE SCALE GENOMIC DNA]</scope>
    <source>
        <strain evidence="8 9">CGMCC 1.6855</strain>
    </source>
</reference>
<feature type="domain" description="SusD-like N-terminal" evidence="7">
    <location>
        <begin position="27"/>
        <end position="224"/>
    </location>
</feature>
<dbReference type="InterPro" id="IPR011990">
    <property type="entry name" value="TPR-like_helical_dom_sf"/>
</dbReference>
<sequence>MKRTYYFSTISWLLSMTVLFTLHSCNKYLDREPLSNVTPQEYLNTEADLAAYTVGRYAFPSHSGWGLGTFANDNGTDNQVTSSYSTRWVPGEWRVPSSGGEWDFTQIRQLNYFLEQVLPKWKNGKVTGNSANITHYVGEAYFLRAYEYFTKVQALGDFPIIRNTLKDNMEELTAASVRQPRNVVVRFILSDLDSAITLLNDVAPDGKNRISKKAALLFKSRVGLFEGSWLKYHKGTAFVPGGTGWPGAKSHPNFSINIDNEINYFLEQSMTAAAQVADAVELVGNTKDDGYNSSSNPYFKMFGDENLNGYSEVLLWRSYSMPLGITHAVNHYMNRNGGNSGYSRGLVENFTMKNGLPIYASNAGYAGDDSISLVKKNRDNRLQLFMKAPGELSYTNQTSSTGAVQTEPRPDIIGLAETRYVTGYALKKGMSYLFAQAEGQTGTTGSIIFRAVEAYLNYIEASYLAKGVIDAKANSYWTKIRERAGVNTDFMATVNATDMQKEAQGDFAAYSAGQLLSDKLLYNIRRERRLELVAEGFRFNDLRRWRALDQLASNPYIIEGMRLWGPMQDWYKDKGVSTLIVPGTAGKTANVSSPQESQYLRPYRINLSANNLVLNGYSWTSAHYLSPIAISHLSITSTDGSPAGSIIYQNPNWPLVANQGANQ</sequence>
<dbReference type="SUPFAM" id="SSF48452">
    <property type="entry name" value="TPR-like"/>
    <property type="match status" value="1"/>
</dbReference>
<evidence type="ECO:0000256" key="3">
    <source>
        <dbReference type="ARBA" id="ARBA00022729"/>
    </source>
</evidence>
<dbReference type="Pfam" id="PF14322">
    <property type="entry name" value="SusD-like_3"/>
    <property type="match status" value="1"/>
</dbReference>
<comment type="subcellular location">
    <subcellularLocation>
        <location evidence="1">Cell outer membrane</location>
    </subcellularLocation>
</comment>
<dbReference type="GO" id="GO:0009279">
    <property type="term" value="C:cell outer membrane"/>
    <property type="evidence" value="ECO:0007669"/>
    <property type="project" value="UniProtKB-SubCell"/>
</dbReference>
<evidence type="ECO:0000259" key="7">
    <source>
        <dbReference type="Pfam" id="PF14322"/>
    </source>
</evidence>
<keyword evidence="5" id="KW-0998">Cell outer membrane</keyword>
<dbReference type="InterPro" id="IPR033985">
    <property type="entry name" value="SusD-like_N"/>
</dbReference>
<dbReference type="Proteomes" id="UP000315908">
    <property type="component" value="Unassembled WGS sequence"/>
</dbReference>
<accession>A0A562M4J7</accession>
<keyword evidence="4" id="KW-0472">Membrane</keyword>
<gene>
    <name evidence="8" type="ORF">IQ31_05296</name>
</gene>
<dbReference type="EMBL" id="VLKR01000049">
    <property type="protein sequence ID" value="TWI14877.1"/>
    <property type="molecule type" value="Genomic_DNA"/>
</dbReference>
<dbReference type="OrthoDB" id="5694214at2"/>
<evidence type="ECO:0000256" key="2">
    <source>
        <dbReference type="ARBA" id="ARBA00006275"/>
    </source>
</evidence>
<name>A0A562M4J7_9SPHI</name>
<evidence type="ECO:0000256" key="4">
    <source>
        <dbReference type="ARBA" id="ARBA00023136"/>
    </source>
</evidence>
<proteinExistence type="inferred from homology"/>
<dbReference type="InterPro" id="IPR012944">
    <property type="entry name" value="SusD_RagB_dom"/>
</dbReference>
<evidence type="ECO:0000259" key="6">
    <source>
        <dbReference type="Pfam" id="PF07980"/>
    </source>
</evidence>
<keyword evidence="3" id="KW-0732">Signal</keyword>
<dbReference type="AlphaFoldDB" id="A0A562M4J7"/>
<dbReference type="Pfam" id="PF07980">
    <property type="entry name" value="SusD_RagB"/>
    <property type="match status" value="1"/>
</dbReference>
<evidence type="ECO:0000313" key="8">
    <source>
        <dbReference type="EMBL" id="TWI14877.1"/>
    </source>
</evidence>
<organism evidence="8 9">
    <name type="scientific">Sphingobacterium siyangense</name>
    <dbReference type="NCBI Taxonomy" id="459529"/>
    <lineage>
        <taxon>Bacteria</taxon>
        <taxon>Pseudomonadati</taxon>
        <taxon>Bacteroidota</taxon>
        <taxon>Sphingobacteriia</taxon>
        <taxon>Sphingobacteriales</taxon>
        <taxon>Sphingobacteriaceae</taxon>
        <taxon>Sphingobacterium</taxon>
    </lineage>
</organism>
<comment type="similarity">
    <text evidence="2">Belongs to the SusD family.</text>
</comment>